<sequence length="53" mass="6271">MLADDDPGISVVLKEEATRIRQAEDRELKRQKKKVWVPLPDRPVTAQRQYPLW</sequence>
<comment type="caution">
    <text evidence="1">The sequence shown here is derived from an EMBL/GenBank/DDBJ whole genome shotgun (WGS) entry which is preliminary data.</text>
</comment>
<organism evidence="1 2">
    <name type="scientific">Letharia columbiana</name>
    <dbReference type="NCBI Taxonomy" id="112416"/>
    <lineage>
        <taxon>Eukaryota</taxon>
        <taxon>Fungi</taxon>
        <taxon>Dikarya</taxon>
        <taxon>Ascomycota</taxon>
        <taxon>Pezizomycotina</taxon>
        <taxon>Lecanoromycetes</taxon>
        <taxon>OSLEUM clade</taxon>
        <taxon>Lecanoromycetidae</taxon>
        <taxon>Lecanorales</taxon>
        <taxon>Lecanorineae</taxon>
        <taxon>Parmeliaceae</taxon>
        <taxon>Letharia</taxon>
    </lineage>
</organism>
<protein>
    <submittedName>
        <fullName evidence="1">Uncharacterized protein</fullName>
    </submittedName>
</protein>
<dbReference type="AlphaFoldDB" id="A0A8H6FT09"/>
<dbReference type="Proteomes" id="UP000578531">
    <property type="component" value="Unassembled WGS sequence"/>
</dbReference>
<accession>A0A8H6FT09</accession>
<proteinExistence type="predicted"/>
<reference evidence="1 2" key="1">
    <citation type="journal article" date="2020" name="Genomics">
        <title>Complete, high-quality genomes from long-read metagenomic sequencing of two wolf lichen thalli reveals enigmatic genome architecture.</title>
        <authorList>
            <person name="McKenzie S.K."/>
            <person name="Walston R.F."/>
            <person name="Allen J.L."/>
        </authorList>
    </citation>
    <scope>NUCLEOTIDE SEQUENCE [LARGE SCALE GENOMIC DNA]</scope>
    <source>
        <strain evidence="1">WasteWater2</strain>
    </source>
</reference>
<evidence type="ECO:0000313" key="1">
    <source>
        <dbReference type="EMBL" id="KAF6234220.1"/>
    </source>
</evidence>
<evidence type="ECO:0000313" key="2">
    <source>
        <dbReference type="Proteomes" id="UP000578531"/>
    </source>
</evidence>
<name>A0A8H6FT09_9LECA</name>
<dbReference type="EMBL" id="JACCJC010000032">
    <property type="protein sequence ID" value="KAF6234220.1"/>
    <property type="molecule type" value="Genomic_DNA"/>
</dbReference>
<dbReference type="GeneID" id="59289296"/>
<dbReference type="RefSeq" id="XP_037163621.1">
    <property type="nucleotide sequence ID" value="XM_037309542.1"/>
</dbReference>
<keyword evidence="2" id="KW-1185">Reference proteome</keyword>
<gene>
    <name evidence="1" type="ORF">HO173_007640</name>
</gene>
<dbReference type="OrthoDB" id="416470at2759"/>